<comment type="caution">
    <text evidence="1">The sequence shown here is derived from an EMBL/GenBank/DDBJ whole genome shotgun (WGS) entry which is preliminary data.</text>
</comment>
<dbReference type="VEuPathDB" id="FungiDB:CDV56_103483"/>
<evidence type="ECO:0000313" key="2">
    <source>
        <dbReference type="Proteomes" id="UP000215305"/>
    </source>
</evidence>
<dbReference type="AlphaFoldDB" id="A0A397GI75"/>
<accession>A0A397GI75</accession>
<reference evidence="1" key="1">
    <citation type="submission" date="2018-08" db="EMBL/GenBank/DDBJ databases">
        <title>Draft genome sequence of azole-resistant Aspergillus thermomutatus (Neosartorya pseudofischeri) strain HMR AF 39, isolated from a human nasal aspirate.</title>
        <authorList>
            <person name="Parent-Michaud M."/>
            <person name="Dufresne P.J."/>
            <person name="Fournier E."/>
            <person name="Martineau C."/>
            <person name="Moreira S."/>
            <person name="Perkins V."/>
            <person name="De Repentigny L."/>
            <person name="Dufresne S.F."/>
        </authorList>
    </citation>
    <scope>NUCLEOTIDE SEQUENCE [LARGE SCALE GENOMIC DNA]</scope>
    <source>
        <strain evidence="1">HMR AF 39</strain>
    </source>
</reference>
<dbReference type="GeneID" id="38125457"/>
<name>A0A397GI75_ASPTH</name>
<proteinExistence type="predicted"/>
<evidence type="ECO:0000313" key="1">
    <source>
        <dbReference type="EMBL" id="RHZ50662.1"/>
    </source>
</evidence>
<dbReference type="Proteomes" id="UP000215305">
    <property type="component" value="Unassembled WGS sequence"/>
</dbReference>
<protein>
    <submittedName>
        <fullName evidence="1">Uncharacterized protein</fullName>
    </submittedName>
</protein>
<dbReference type="RefSeq" id="XP_026612794.1">
    <property type="nucleotide sequence ID" value="XM_026757102.1"/>
</dbReference>
<keyword evidence="2" id="KW-1185">Reference proteome</keyword>
<sequence length="157" mass="17892">MQLTGRIQSTSDGRDILITAVEFTAYFLHLGSKRSKSSLSRLAPALLNLSTIFQEARCTLHHIQLVYTLLKAREVLQSSRREIINWILEVLYLGLEGGAFLAQKRVLPRGFIERTGGLDRWYSMSTQVWIVQFVLGLAGRWIWKEEKPSNAEEGKAE</sequence>
<organism evidence="1 2">
    <name type="scientific">Aspergillus thermomutatus</name>
    <name type="common">Neosartorya pseudofischeri</name>
    <dbReference type="NCBI Taxonomy" id="41047"/>
    <lineage>
        <taxon>Eukaryota</taxon>
        <taxon>Fungi</taxon>
        <taxon>Dikarya</taxon>
        <taxon>Ascomycota</taxon>
        <taxon>Pezizomycotina</taxon>
        <taxon>Eurotiomycetes</taxon>
        <taxon>Eurotiomycetidae</taxon>
        <taxon>Eurotiales</taxon>
        <taxon>Aspergillaceae</taxon>
        <taxon>Aspergillus</taxon>
        <taxon>Aspergillus subgen. Fumigati</taxon>
    </lineage>
</organism>
<dbReference type="EMBL" id="NKHU02000157">
    <property type="protein sequence ID" value="RHZ50662.1"/>
    <property type="molecule type" value="Genomic_DNA"/>
</dbReference>
<gene>
    <name evidence="1" type="ORF">CDV56_103483</name>
</gene>